<dbReference type="AlphaFoldDB" id="W7APR0"/>
<dbReference type="InterPro" id="IPR010935">
    <property type="entry name" value="SMC_hinge"/>
</dbReference>
<dbReference type="PANTHER" id="PTHR43977">
    <property type="entry name" value="STRUCTURAL MAINTENANCE OF CHROMOSOMES PROTEIN 3"/>
    <property type="match status" value="1"/>
</dbReference>
<dbReference type="InterPro" id="IPR036277">
    <property type="entry name" value="SMC_hinge_sf"/>
</dbReference>
<evidence type="ECO:0000256" key="3">
    <source>
        <dbReference type="SAM" id="Coils"/>
    </source>
</evidence>
<dbReference type="SUPFAM" id="SSF75553">
    <property type="entry name" value="Smc hinge domain"/>
    <property type="match status" value="1"/>
</dbReference>
<protein>
    <recommendedName>
        <fullName evidence="2">Structural maintenance of chromosomes protein</fullName>
    </recommendedName>
</protein>
<feature type="domain" description="SMC hinge" evidence="4">
    <location>
        <begin position="506"/>
        <end position="633"/>
    </location>
</feature>
<evidence type="ECO:0000313" key="5">
    <source>
        <dbReference type="EMBL" id="EUD70569.1"/>
    </source>
</evidence>
<dbReference type="GO" id="GO:0005694">
    <property type="term" value="C:chromosome"/>
    <property type="evidence" value="ECO:0007669"/>
    <property type="project" value="InterPro"/>
</dbReference>
<evidence type="ECO:0000256" key="1">
    <source>
        <dbReference type="ARBA" id="ARBA00023054"/>
    </source>
</evidence>
<gene>
    <name evidence="5" type="ORF">YYG_04127</name>
</gene>
<sequence length="1205" mass="142613">MHIKQIKLKGFRTYKNETVIEFTKGINCIVGFNGSGKSNILMAIEFILSDMSEYKQVFLHEGIGNAVRSCYVEITFDNSEKYFSMFKENEIKIKKVLENMKCEIYVNDKNISKSQYVELLESCGLCVNNLYNIIKQGQIIKLSNMKEEEILNYLKSILGAKIFEEKKKDGLSMLRECDTKKETIQKEFNEMNTKLESLQEEFQKFLEYKKLEKEKVHLEYFLNEINYKNIYEETQILKSKLQELKNKTQDEDNALNLSNTSKSEYTEKLNKMKLEIVTIQNEFDRTISEEIQNKRNIIQLEILIDEKKKEKSLKESKNKNQIENMNQINEFILRVNEKLRALKDVITLKEKEIENKNNEINMLLSKNMAKNSDDANYSHNVKQIEKMINDINTELSGLEKEIMKNENYLKELKDESKKLNKDVKENENLSEKYITEINELNKKSENCVEEKRKCQRKISEGTSNLNNIKSQLIEVNDKYEEMVKSSNKEIVKMVDIILRESNINKDSILGFLIDNINVDKNYTKAVDTILESHYFTLIVEDMKTAKHIVEFIEKKREEKTNKEFNFRDFFFGKLTIVPLLNVKKYNDFAYPNDKNIIPLINCVSYNSKIYEFLKSILFKTIIVKSLESCQNYLEDNYNCVNIDGDYLSKHGFVYGGYNKKKYGVYTVYNKLKELREEEKTEKTNIDNFSNNIEQLDEELRIIYDQKSTLLAQKNGCLTSLNSITNNIHINDDNIRKANEKIKSLQEKKESIEDYKNQLKMQILQLRNHSINPDESKKGENDITSINDEVKKLKEDLNKVRNEYDDFKNKLELLYQKRNENDSNIYMKDYEDADIAEYNKELKDKKNLVEKIDKEKKYYEEKIKQINKEMEIVKSNIDKILISEKKHKKKILDLCHQMNQTNEELRILEGKEENIRKKKIILPQGIKNLEEYQNYDKQQLSSKLKSITLELKQYSNINEKAGDRLNILMSDFNELKKRSEEINTSYKNIKDMIQHIGKKKDEALEATYIKINKYFSEYFSLLFKNRKANLMLKRMSEKEYKERLNEMNQKKRIRKKYVDDEAYVDKITGISINITSNEDEKMNYTIQELSGGERSIVAICLFLCLNKIDNFSFFFFDEIDAALDTVHRDNLSILLRELANKGTQFIITTFRKELLEYCENMYIVKIVDRESYITKGTKKEAYEIISIVINYQQKTIKQEEKNAIEN</sequence>
<dbReference type="GO" id="GO:0005524">
    <property type="term" value="F:ATP binding"/>
    <property type="evidence" value="ECO:0007669"/>
    <property type="project" value="InterPro"/>
</dbReference>
<dbReference type="Gene3D" id="3.30.70.1620">
    <property type="match status" value="1"/>
</dbReference>
<dbReference type="GO" id="GO:0016887">
    <property type="term" value="F:ATP hydrolysis activity"/>
    <property type="evidence" value="ECO:0007669"/>
    <property type="project" value="InterPro"/>
</dbReference>
<dbReference type="InterPro" id="IPR024704">
    <property type="entry name" value="SMC"/>
</dbReference>
<dbReference type="GO" id="GO:0051276">
    <property type="term" value="P:chromosome organization"/>
    <property type="evidence" value="ECO:0007669"/>
    <property type="project" value="InterPro"/>
</dbReference>
<name>W7APR0_PLAVN</name>
<organism evidence="5 6">
    <name type="scientific">Plasmodium vinckei petteri</name>
    <dbReference type="NCBI Taxonomy" id="138298"/>
    <lineage>
        <taxon>Eukaryota</taxon>
        <taxon>Sar</taxon>
        <taxon>Alveolata</taxon>
        <taxon>Apicomplexa</taxon>
        <taxon>Aconoidasida</taxon>
        <taxon>Haemosporida</taxon>
        <taxon>Plasmodiidae</taxon>
        <taxon>Plasmodium</taxon>
        <taxon>Plasmodium (Vinckeia)</taxon>
    </lineage>
</organism>
<dbReference type="GO" id="GO:0005634">
    <property type="term" value="C:nucleus"/>
    <property type="evidence" value="ECO:0007669"/>
    <property type="project" value="UniProtKB-SubCell"/>
</dbReference>
<dbReference type="Gene3D" id="3.40.50.300">
    <property type="entry name" value="P-loop containing nucleotide triphosphate hydrolases"/>
    <property type="match status" value="2"/>
</dbReference>
<keyword evidence="2" id="KW-0539">Nucleus</keyword>
<dbReference type="eggNOG" id="KOG0964">
    <property type="taxonomic scope" value="Eukaryota"/>
</dbReference>
<dbReference type="InterPro" id="IPR027417">
    <property type="entry name" value="P-loop_NTPase"/>
</dbReference>
<evidence type="ECO:0000259" key="4">
    <source>
        <dbReference type="SMART" id="SM00968"/>
    </source>
</evidence>
<comment type="similarity">
    <text evidence="2">Belongs to the SMC family.</text>
</comment>
<keyword evidence="1 3" id="KW-0175">Coiled coil</keyword>
<evidence type="ECO:0000256" key="2">
    <source>
        <dbReference type="PIRNR" id="PIRNR005719"/>
    </source>
</evidence>
<dbReference type="InterPro" id="IPR003395">
    <property type="entry name" value="RecF/RecN/SMC_N"/>
</dbReference>
<comment type="subcellular location">
    <subcellularLocation>
        <location evidence="2">Nucleus</location>
    </subcellularLocation>
</comment>
<proteinExistence type="inferred from homology"/>
<feature type="coiled-coil region" evidence="3">
    <location>
        <begin position="671"/>
        <end position="956"/>
    </location>
</feature>
<feature type="coiled-coil region" evidence="3">
    <location>
        <begin position="339"/>
        <end position="457"/>
    </location>
</feature>
<dbReference type="SMART" id="SM00968">
    <property type="entry name" value="SMC_hinge"/>
    <property type="match status" value="1"/>
</dbReference>
<reference evidence="5 6" key="1">
    <citation type="submission" date="2013-02" db="EMBL/GenBank/DDBJ databases">
        <title>The Genome Sequence of Plasmodium vinckei petteri CR.</title>
        <authorList>
            <consortium name="The Broad Institute Genome Sequencing Platform"/>
            <consortium name="The Broad Institute Genome Sequencing Center for Infectious Disease"/>
            <person name="Neafsey D."/>
            <person name="Cheeseman I."/>
            <person name="Volkman S."/>
            <person name="Adams J."/>
            <person name="Walker B."/>
            <person name="Young S.K."/>
            <person name="Zeng Q."/>
            <person name="Gargeya S."/>
            <person name="Fitzgerald M."/>
            <person name="Haas B."/>
            <person name="Abouelleil A."/>
            <person name="Alvarado L."/>
            <person name="Arachchi H.M."/>
            <person name="Berlin A.M."/>
            <person name="Chapman S.B."/>
            <person name="Dewar J."/>
            <person name="Goldberg J."/>
            <person name="Griggs A."/>
            <person name="Gujja S."/>
            <person name="Hansen M."/>
            <person name="Howarth C."/>
            <person name="Imamovic A."/>
            <person name="Larimer J."/>
            <person name="McCowan C."/>
            <person name="Murphy C."/>
            <person name="Neiman D."/>
            <person name="Pearson M."/>
            <person name="Priest M."/>
            <person name="Roberts A."/>
            <person name="Saif S."/>
            <person name="Shea T."/>
            <person name="Sisk P."/>
            <person name="Sykes S."/>
            <person name="Wortman J."/>
            <person name="Nusbaum C."/>
            <person name="Birren B."/>
        </authorList>
    </citation>
    <scope>NUCLEOTIDE SEQUENCE [LARGE SCALE GENOMIC DNA]</scope>
    <source>
        <strain evidence="5 6">CR</strain>
    </source>
</reference>
<dbReference type="Proteomes" id="UP000030659">
    <property type="component" value="Unassembled WGS sequence"/>
</dbReference>
<dbReference type="Pfam" id="PF06470">
    <property type="entry name" value="SMC_hinge"/>
    <property type="match status" value="1"/>
</dbReference>
<dbReference type="Gene3D" id="1.20.1060.20">
    <property type="match status" value="1"/>
</dbReference>
<dbReference type="SUPFAM" id="SSF52540">
    <property type="entry name" value="P-loop containing nucleoside triphosphate hydrolases"/>
    <property type="match status" value="1"/>
</dbReference>
<dbReference type="Pfam" id="PF02463">
    <property type="entry name" value="SMC_N"/>
    <property type="match status" value="1"/>
</dbReference>
<dbReference type="PIRSF" id="PIRSF005719">
    <property type="entry name" value="SMC"/>
    <property type="match status" value="1"/>
</dbReference>
<dbReference type="EMBL" id="KI965404">
    <property type="protein sequence ID" value="EUD70569.1"/>
    <property type="molecule type" value="Genomic_DNA"/>
</dbReference>
<evidence type="ECO:0000313" key="6">
    <source>
        <dbReference type="Proteomes" id="UP000030659"/>
    </source>
</evidence>
<accession>W7APR0</accession>
<feature type="coiled-coil region" evidence="3">
    <location>
        <begin position="227"/>
        <end position="282"/>
    </location>
</feature>